<evidence type="ECO:0000259" key="3">
    <source>
        <dbReference type="Pfam" id="PF00561"/>
    </source>
</evidence>
<dbReference type="GO" id="GO:0016020">
    <property type="term" value="C:membrane"/>
    <property type="evidence" value="ECO:0007669"/>
    <property type="project" value="TreeGrafter"/>
</dbReference>
<dbReference type="Pfam" id="PF00561">
    <property type="entry name" value="Abhydrolase_1"/>
    <property type="match status" value="1"/>
</dbReference>
<accession>A0A917SW89</accession>
<evidence type="ECO:0000313" key="4">
    <source>
        <dbReference type="EMBL" id="GGM00947.1"/>
    </source>
</evidence>
<evidence type="ECO:0000256" key="2">
    <source>
        <dbReference type="SAM" id="MobiDB-lite"/>
    </source>
</evidence>
<proteinExistence type="predicted"/>
<protein>
    <recommendedName>
        <fullName evidence="3">AB hydrolase-1 domain-containing protein</fullName>
    </recommendedName>
</protein>
<organism evidence="4 5">
    <name type="scientific">Nakamurella endophytica</name>
    <dbReference type="NCBI Taxonomy" id="1748367"/>
    <lineage>
        <taxon>Bacteria</taxon>
        <taxon>Bacillati</taxon>
        <taxon>Actinomycetota</taxon>
        <taxon>Actinomycetes</taxon>
        <taxon>Nakamurellales</taxon>
        <taxon>Nakamurellaceae</taxon>
        <taxon>Nakamurella</taxon>
    </lineage>
</organism>
<feature type="region of interest" description="Disordered" evidence="2">
    <location>
        <begin position="1"/>
        <end position="39"/>
    </location>
</feature>
<dbReference type="GO" id="GO:0016787">
    <property type="term" value="F:hydrolase activity"/>
    <property type="evidence" value="ECO:0007669"/>
    <property type="project" value="UniProtKB-KW"/>
</dbReference>
<dbReference type="InterPro" id="IPR000073">
    <property type="entry name" value="AB_hydrolase_1"/>
</dbReference>
<evidence type="ECO:0000313" key="5">
    <source>
        <dbReference type="Proteomes" id="UP000655208"/>
    </source>
</evidence>
<dbReference type="InterPro" id="IPR029058">
    <property type="entry name" value="AB_hydrolase_fold"/>
</dbReference>
<dbReference type="InterPro" id="IPR050266">
    <property type="entry name" value="AB_hydrolase_sf"/>
</dbReference>
<dbReference type="Gene3D" id="3.40.50.1820">
    <property type="entry name" value="alpha/beta hydrolase"/>
    <property type="match status" value="1"/>
</dbReference>
<feature type="compositionally biased region" description="Basic and acidic residues" evidence="2">
    <location>
        <begin position="11"/>
        <end position="25"/>
    </location>
</feature>
<dbReference type="Proteomes" id="UP000655208">
    <property type="component" value="Unassembled WGS sequence"/>
</dbReference>
<reference evidence="4" key="1">
    <citation type="journal article" date="2014" name="Int. J. Syst. Evol. Microbiol.">
        <title>Complete genome sequence of Corynebacterium casei LMG S-19264T (=DSM 44701T), isolated from a smear-ripened cheese.</title>
        <authorList>
            <consortium name="US DOE Joint Genome Institute (JGI-PGF)"/>
            <person name="Walter F."/>
            <person name="Albersmeier A."/>
            <person name="Kalinowski J."/>
            <person name="Ruckert C."/>
        </authorList>
    </citation>
    <scope>NUCLEOTIDE SEQUENCE</scope>
    <source>
        <strain evidence="4">CGMCC 4.7308</strain>
    </source>
</reference>
<feature type="domain" description="AB hydrolase-1" evidence="3">
    <location>
        <begin position="115"/>
        <end position="268"/>
    </location>
</feature>
<evidence type="ECO:0000256" key="1">
    <source>
        <dbReference type="ARBA" id="ARBA00022801"/>
    </source>
</evidence>
<dbReference type="PANTHER" id="PTHR43798">
    <property type="entry name" value="MONOACYLGLYCEROL LIPASE"/>
    <property type="match status" value="1"/>
</dbReference>
<dbReference type="PANTHER" id="PTHR43798:SF31">
    <property type="entry name" value="AB HYDROLASE SUPERFAMILY PROTEIN YCLE"/>
    <property type="match status" value="1"/>
</dbReference>
<dbReference type="SUPFAM" id="SSF53474">
    <property type="entry name" value="alpha/beta-Hydrolases"/>
    <property type="match status" value="1"/>
</dbReference>
<keyword evidence="5" id="KW-1185">Reference proteome</keyword>
<gene>
    <name evidence="4" type="ORF">GCM10011594_21280</name>
</gene>
<comment type="caution">
    <text evidence="4">The sequence shown here is derived from an EMBL/GenBank/DDBJ whole genome shotgun (WGS) entry which is preliminary data.</text>
</comment>
<keyword evidence="1" id="KW-0378">Hydrolase</keyword>
<dbReference type="AlphaFoldDB" id="A0A917SW89"/>
<sequence>MGSVAPFVGRPDVHQRDAADADRATRPACSTRASPMGESMLPAVQSSVDLFDDEDSPLADLEHPAYAGIRLPDGRALTWAEYGSPRGFPCILLPDDGSSRLAPSWLLHDSALPSAVRLLAVDRPGSGASDAVGLGGHHDPASDLRRLIETLAVGRVALIGIGRGADEAFAVAARHPQLVASVTGVSVRLERPAARRGLRRRLRGGRGGQPVAGIFAQWAAAAAGADLAEEATWQRAVERMPEAARTALGDRWREADFRAAVAADAVEGRHEWSGIDEAVQVAPWAQDPASINVPVHLWHGRHEWPSTLGDVQSAVGGRPGWRVSPVSGPSAALGFWPQILQDAVTSFRPLSPA</sequence>
<dbReference type="EMBL" id="BMNA01000003">
    <property type="protein sequence ID" value="GGM00947.1"/>
    <property type="molecule type" value="Genomic_DNA"/>
</dbReference>
<name>A0A917SW89_9ACTN</name>
<reference evidence="4" key="2">
    <citation type="submission" date="2020-09" db="EMBL/GenBank/DDBJ databases">
        <authorList>
            <person name="Sun Q."/>
            <person name="Zhou Y."/>
        </authorList>
    </citation>
    <scope>NUCLEOTIDE SEQUENCE</scope>
    <source>
        <strain evidence="4">CGMCC 4.7308</strain>
    </source>
</reference>